<dbReference type="Gene3D" id="3.40.50.300">
    <property type="entry name" value="P-loop containing nucleotide triphosphate hydrolases"/>
    <property type="match status" value="1"/>
</dbReference>
<proteinExistence type="predicted"/>
<dbReference type="InterPro" id="IPR027417">
    <property type="entry name" value="P-loop_NTPase"/>
</dbReference>
<organism evidence="1 2">
    <name type="scientific">Tenacibaculum geojense</name>
    <dbReference type="NCBI Taxonomy" id="915352"/>
    <lineage>
        <taxon>Bacteria</taxon>
        <taxon>Pseudomonadati</taxon>
        <taxon>Bacteroidota</taxon>
        <taxon>Flavobacteriia</taxon>
        <taxon>Flavobacteriales</taxon>
        <taxon>Flavobacteriaceae</taxon>
        <taxon>Tenacibaculum</taxon>
    </lineage>
</organism>
<keyword evidence="2" id="KW-1185">Reference proteome</keyword>
<keyword evidence="1" id="KW-0808">Transferase</keyword>
<comment type="caution">
    <text evidence="1">The sequence shown here is derived from an EMBL/GenBank/DDBJ whole genome shotgun (WGS) entry which is preliminary data.</text>
</comment>
<dbReference type="RefSeq" id="WP_386104195.1">
    <property type="nucleotide sequence ID" value="NZ_JBHTJR010000008.1"/>
</dbReference>
<reference evidence="2" key="1">
    <citation type="journal article" date="2019" name="Int. J. Syst. Evol. Microbiol.">
        <title>The Global Catalogue of Microorganisms (GCM) 10K type strain sequencing project: providing services to taxonomists for standard genome sequencing and annotation.</title>
        <authorList>
            <consortium name="The Broad Institute Genomics Platform"/>
            <consortium name="The Broad Institute Genome Sequencing Center for Infectious Disease"/>
            <person name="Wu L."/>
            <person name="Ma J."/>
        </authorList>
    </citation>
    <scope>NUCLEOTIDE SEQUENCE [LARGE SCALE GENOMIC DNA]</scope>
    <source>
        <strain evidence="2">CCUG 60527</strain>
    </source>
</reference>
<dbReference type="EMBL" id="JBHTJR010000008">
    <property type="protein sequence ID" value="MFD0991671.1"/>
    <property type="molecule type" value="Genomic_DNA"/>
</dbReference>
<sequence length="175" mass="21190">MKVAFIYKYDLFKYFPSIEETLKDKNDINIITGNRLRKEVLSIESEFSKKFNYYIDNGKLMPNELWVPFFSSLCVEKELNVYCGLVGNLEQFKLFESYCNENQIKIEFIKYYKIKNILKVQNILEEKNPENLDFYREVLEKRITEYNSRIEQILKYVDSKYKVEYLDYFDNASNN</sequence>
<gene>
    <name evidence="1" type="ORF">ACFQ1U_00490</name>
</gene>
<evidence type="ECO:0000313" key="1">
    <source>
        <dbReference type="EMBL" id="MFD0991671.1"/>
    </source>
</evidence>
<accession>A0ABW3JQ52</accession>
<protein>
    <submittedName>
        <fullName evidence="1">Nucleoside monophosphate kinase</fullName>
    </submittedName>
</protein>
<dbReference type="Proteomes" id="UP001597062">
    <property type="component" value="Unassembled WGS sequence"/>
</dbReference>
<keyword evidence="1" id="KW-0418">Kinase</keyword>
<dbReference type="Pfam" id="PF00406">
    <property type="entry name" value="ADK"/>
    <property type="match status" value="1"/>
</dbReference>
<name>A0ABW3JQ52_9FLAO</name>
<evidence type="ECO:0000313" key="2">
    <source>
        <dbReference type="Proteomes" id="UP001597062"/>
    </source>
</evidence>
<dbReference type="GO" id="GO:0016301">
    <property type="term" value="F:kinase activity"/>
    <property type="evidence" value="ECO:0007669"/>
    <property type="project" value="UniProtKB-KW"/>
</dbReference>